<feature type="region of interest" description="Disordered" evidence="15">
    <location>
        <begin position="660"/>
        <end position="702"/>
    </location>
</feature>
<dbReference type="EC" id="2.4.1.109" evidence="4 14"/>
<feature type="domain" description="MIR" evidence="16">
    <location>
        <begin position="483"/>
        <end position="542"/>
    </location>
</feature>
<keyword evidence="18" id="KW-1185">Reference proteome</keyword>
<keyword evidence="10 14" id="KW-1133">Transmembrane helix</keyword>
<organism evidence="17 18">
    <name type="scientific">Entomortierella parvispora</name>
    <dbReference type="NCBI Taxonomy" id="205924"/>
    <lineage>
        <taxon>Eukaryota</taxon>
        <taxon>Fungi</taxon>
        <taxon>Fungi incertae sedis</taxon>
        <taxon>Mucoromycota</taxon>
        <taxon>Mortierellomycotina</taxon>
        <taxon>Mortierellomycetes</taxon>
        <taxon>Mortierellales</taxon>
        <taxon>Mortierellaceae</taxon>
        <taxon>Entomortierella</taxon>
    </lineage>
</organism>
<comment type="subcellular location">
    <subcellularLocation>
        <location evidence="1 14">Endoplasmic reticulum membrane</location>
        <topology evidence="1 14">Multi-pass membrane protein</topology>
    </subcellularLocation>
</comment>
<evidence type="ECO:0000313" key="18">
    <source>
        <dbReference type="Proteomes" id="UP000827284"/>
    </source>
</evidence>
<dbReference type="FunFam" id="2.80.10.50:FF:000012">
    <property type="entry name" value="Protein O-mannosyl-transferase 1"/>
    <property type="match status" value="1"/>
</dbReference>
<comment type="function">
    <text evidence="14">Transfers mannose from Dol-P-mannose to Ser or Thr residues on proteins.</text>
</comment>
<evidence type="ECO:0000256" key="3">
    <source>
        <dbReference type="ARBA" id="ARBA00007222"/>
    </source>
</evidence>
<evidence type="ECO:0000256" key="13">
    <source>
        <dbReference type="ARBA" id="ARBA00045102"/>
    </source>
</evidence>
<evidence type="ECO:0000259" key="16">
    <source>
        <dbReference type="PROSITE" id="PS50919"/>
    </source>
</evidence>
<evidence type="ECO:0000256" key="14">
    <source>
        <dbReference type="RuleBase" id="RU367007"/>
    </source>
</evidence>
<reference evidence="17" key="2">
    <citation type="journal article" date="2022" name="Microbiol. Resour. Announc.">
        <title>Whole-Genome Sequence of Entomortierella parvispora E1425, a Mucoromycotan Fungus Associated with Burkholderiaceae-Related Endosymbiotic Bacteria.</title>
        <authorList>
            <person name="Herlambang A."/>
            <person name="Guo Y."/>
            <person name="Takashima Y."/>
            <person name="Narisawa K."/>
            <person name="Ohta H."/>
            <person name="Nishizawa T."/>
        </authorList>
    </citation>
    <scope>NUCLEOTIDE SEQUENCE</scope>
    <source>
        <strain evidence="17">E1425</strain>
    </source>
</reference>
<comment type="pathway">
    <text evidence="2 14">Protein modification; protein glycosylation.</text>
</comment>
<evidence type="ECO:0000256" key="1">
    <source>
        <dbReference type="ARBA" id="ARBA00004477"/>
    </source>
</evidence>
<dbReference type="PANTHER" id="PTHR10050:SF46">
    <property type="entry name" value="PROTEIN O-MANNOSYL-TRANSFERASE 2"/>
    <property type="match status" value="1"/>
</dbReference>
<dbReference type="InterPro" id="IPR003342">
    <property type="entry name" value="ArnT-like_N"/>
</dbReference>
<evidence type="ECO:0000256" key="11">
    <source>
        <dbReference type="ARBA" id="ARBA00023136"/>
    </source>
</evidence>
<proteinExistence type="inferred from homology"/>
<dbReference type="PROSITE" id="PS50919">
    <property type="entry name" value="MIR"/>
    <property type="match status" value="3"/>
</dbReference>
<comment type="catalytic activity">
    <reaction evidence="12 14">
        <text>a di-trans,poly-cis-dolichyl beta-D-mannosyl phosphate + L-threonyl-[protein] = 3-O-(alpha-D-mannosyl)-L-threonyl-[protein] + a di-trans,poly-cis-dolichyl phosphate + H(+)</text>
        <dbReference type="Rhea" id="RHEA:53396"/>
        <dbReference type="Rhea" id="RHEA-COMP:11060"/>
        <dbReference type="Rhea" id="RHEA-COMP:13547"/>
        <dbReference type="Rhea" id="RHEA-COMP:19498"/>
        <dbReference type="Rhea" id="RHEA-COMP:19501"/>
        <dbReference type="ChEBI" id="CHEBI:15378"/>
        <dbReference type="ChEBI" id="CHEBI:30013"/>
        <dbReference type="ChEBI" id="CHEBI:57683"/>
        <dbReference type="ChEBI" id="CHEBI:58211"/>
        <dbReference type="ChEBI" id="CHEBI:137323"/>
        <dbReference type="EC" id="2.4.1.109"/>
    </reaction>
</comment>
<dbReference type="Gene3D" id="2.80.10.50">
    <property type="match status" value="1"/>
</dbReference>
<evidence type="ECO:0000256" key="8">
    <source>
        <dbReference type="ARBA" id="ARBA00022737"/>
    </source>
</evidence>
<evidence type="ECO:0000256" key="10">
    <source>
        <dbReference type="ARBA" id="ARBA00022989"/>
    </source>
</evidence>
<comment type="similarity">
    <text evidence="3 14">Belongs to the glycosyltransferase 39 family.</text>
</comment>
<evidence type="ECO:0000256" key="12">
    <source>
        <dbReference type="ARBA" id="ARBA00045085"/>
    </source>
</evidence>
<feature type="domain" description="MIR" evidence="16">
    <location>
        <begin position="328"/>
        <end position="382"/>
    </location>
</feature>
<name>A0A9P3HFG9_9FUNG</name>
<feature type="compositionally biased region" description="Basic and acidic residues" evidence="15">
    <location>
        <begin position="389"/>
        <end position="402"/>
    </location>
</feature>
<keyword evidence="8" id="KW-0677">Repeat</keyword>
<dbReference type="Pfam" id="PF02366">
    <property type="entry name" value="PMT"/>
    <property type="match status" value="1"/>
</dbReference>
<feature type="compositionally biased region" description="Basic and acidic residues" evidence="15">
    <location>
        <begin position="409"/>
        <end position="420"/>
    </location>
</feature>
<keyword evidence="11 14" id="KW-0472">Membrane</keyword>
<dbReference type="AlphaFoldDB" id="A0A9P3HFG9"/>
<dbReference type="GO" id="GO:0004169">
    <property type="term" value="F:dolichyl-phosphate-mannose-protein mannosyltransferase activity"/>
    <property type="evidence" value="ECO:0007669"/>
    <property type="project" value="UniProtKB-UniRule"/>
</dbReference>
<evidence type="ECO:0000256" key="7">
    <source>
        <dbReference type="ARBA" id="ARBA00022692"/>
    </source>
</evidence>
<feature type="domain" description="MIR" evidence="16">
    <location>
        <begin position="418"/>
        <end position="474"/>
    </location>
</feature>
<dbReference type="PANTHER" id="PTHR10050">
    <property type="entry name" value="DOLICHYL-PHOSPHATE-MANNOSE--PROTEIN MANNOSYLTRANSFERASE"/>
    <property type="match status" value="1"/>
</dbReference>
<feature type="transmembrane region" description="Helical" evidence="14">
    <location>
        <begin position="620"/>
        <end position="642"/>
    </location>
</feature>
<keyword evidence="7 14" id="KW-0812">Transmembrane</keyword>
<feature type="compositionally biased region" description="Basic and acidic residues" evidence="15">
    <location>
        <begin position="660"/>
        <end position="684"/>
    </location>
</feature>
<feature type="transmembrane region" description="Helical" evidence="14">
    <location>
        <begin position="275"/>
        <end position="298"/>
    </location>
</feature>
<evidence type="ECO:0000256" key="9">
    <source>
        <dbReference type="ARBA" id="ARBA00022824"/>
    </source>
</evidence>
<sequence length="827" mass="94650">MSGHQEHARLDYGDFLLQQRPHHHQHDEQQEYDNEKLHLIDSDDLDHEFYYPVKQPAISVAIKEQRKPVDTSLGPSCEVINIQIDAGKFGSYYLRGEHYFDVHPPLAKMLVGYSGYLGGYNGSFNFPSGEIYPDINYPFMRLFNASFGVVMIPMAFWTARELGLSRAGATLAATMVLLDNAYLAISRYILLDSMLLSSTIFVVLALVKFRNQRNEAFSTKWWLWLALTGLGIGCVSSVKWVGLFVTALVGLHTIEDLWDLFGDLTLSKTKYVRHWIARIFCLIIIPATIYVSCFVMHFRILTNTGPGDGHMSSLFQANLNGSTLKNNPLEVAFGSKVTIKNTGHGGGILHSHKQTYPGGSRQQQVTLYHHKDDNNHFVIRKPHGYVQLKEQREQQEKERGGEQGDEEQQNDKRNEEPIEIVKDGAMLRLVHPSTGRNLHSHRIRAPITNDQWEVSGYGNPDEGDENDEWVIEIVSQSAQYPMDGTLRSLTTRFRLRHRVLGCLLTAESTKTLPSWGFSQVQVYCDQRNLTSSAFSIWNIEEHWNDKLPPGDATQYKTDFWQDFWHLNVAMMTSNNGLIPDPDKEDHLASLPSQWPFLAVGMRMCGWSNNQRKIWLIGNPAVWWSGSLSLGLFAITLTYYYIVFSRTAKTSSKVLERDLNEHQARVERQEQRKGGGESGESERGQNHLHKTFSNQPQQPPVSSCPVLTKDEWEDFLFTGKVLVGGWFLHYLPFCVMGRVTYLHHYFPALYFTILLCAFLLDHVLKKSTIRWFTRWAVWSVAYLTVILTFLWFAPATYGVMGSTNEVMANRQWRSGWNIIDDHKPASWI</sequence>
<feature type="transmembrane region" description="Helical" evidence="14">
    <location>
        <begin position="774"/>
        <end position="792"/>
    </location>
</feature>
<feature type="transmembrane region" description="Helical" evidence="14">
    <location>
        <begin position="189"/>
        <end position="209"/>
    </location>
</feature>
<evidence type="ECO:0000256" key="6">
    <source>
        <dbReference type="ARBA" id="ARBA00022679"/>
    </source>
</evidence>
<dbReference type="GO" id="GO:0005789">
    <property type="term" value="C:endoplasmic reticulum membrane"/>
    <property type="evidence" value="ECO:0007669"/>
    <property type="project" value="UniProtKB-SubCell"/>
</dbReference>
<keyword evidence="6 14" id="KW-0808">Transferase</keyword>
<feature type="region of interest" description="Disordered" evidence="15">
    <location>
        <begin position="384"/>
        <end position="420"/>
    </location>
</feature>
<dbReference type="Pfam" id="PF02815">
    <property type="entry name" value="MIR"/>
    <property type="match status" value="1"/>
</dbReference>
<feature type="transmembrane region" description="Helical" evidence="14">
    <location>
        <begin position="139"/>
        <end position="157"/>
    </location>
</feature>
<dbReference type="OrthoDB" id="292747at2759"/>
<keyword evidence="9 14" id="KW-0256">Endoplasmic reticulum</keyword>
<evidence type="ECO:0000256" key="2">
    <source>
        <dbReference type="ARBA" id="ARBA00004922"/>
    </source>
</evidence>
<dbReference type="Proteomes" id="UP000827284">
    <property type="component" value="Unassembled WGS sequence"/>
</dbReference>
<dbReference type="InterPro" id="IPR016093">
    <property type="entry name" value="MIR_motif"/>
</dbReference>
<comment type="caution">
    <text evidence="17">The sequence shown here is derived from an EMBL/GenBank/DDBJ whole genome shotgun (WGS) entry which is preliminary data.</text>
</comment>
<gene>
    <name evidence="17" type="ORF">EMPS_08030</name>
</gene>
<evidence type="ECO:0000256" key="15">
    <source>
        <dbReference type="SAM" id="MobiDB-lite"/>
    </source>
</evidence>
<feature type="transmembrane region" description="Helical" evidence="14">
    <location>
        <begin position="221"/>
        <end position="254"/>
    </location>
</feature>
<dbReference type="InterPro" id="IPR036300">
    <property type="entry name" value="MIR_dom_sf"/>
</dbReference>
<dbReference type="EMBL" id="BQFW01000011">
    <property type="protein sequence ID" value="GJJ75672.1"/>
    <property type="molecule type" value="Genomic_DNA"/>
</dbReference>
<reference evidence="17" key="1">
    <citation type="submission" date="2021-11" db="EMBL/GenBank/DDBJ databases">
        <authorList>
            <person name="Herlambang A."/>
            <person name="Guo Y."/>
            <person name="Takashima Y."/>
            <person name="Nishizawa T."/>
        </authorList>
    </citation>
    <scope>NUCLEOTIDE SEQUENCE</scope>
    <source>
        <strain evidence="17">E1425</strain>
    </source>
</reference>
<keyword evidence="5 14" id="KW-0328">Glycosyltransferase</keyword>
<accession>A0A9P3HFG9</accession>
<dbReference type="InterPro" id="IPR027005">
    <property type="entry name" value="PMT-like"/>
</dbReference>
<evidence type="ECO:0000256" key="5">
    <source>
        <dbReference type="ARBA" id="ARBA00022676"/>
    </source>
</evidence>
<dbReference type="InterPro" id="IPR032421">
    <property type="entry name" value="PMT_4TMC"/>
</dbReference>
<dbReference type="SUPFAM" id="SSF82109">
    <property type="entry name" value="MIR domain"/>
    <property type="match status" value="1"/>
</dbReference>
<feature type="transmembrane region" description="Helical" evidence="14">
    <location>
        <begin position="744"/>
        <end position="762"/>
    </location>
</feature>
<evidence type="ECO:0000256" key="4">
    <source>
        <dbReference type="ARBA" id="ARBA00012839"/>
    </source>
</evidence>
<comment type="catalytic activity">
    <reaction evidence="13 14">
        <text>a di-trans,poly-cis-dolichyl beta-D-mannosyl phosphate + L-seryl-[protein] = 3-O-(alpha-D-mannosyl)-L-seryl-[protein] + a di-trans,poly-cis-dolichyl phosphate + H(+)</text>
        <dbReference type="Rhea" id="RHEA:17377"/>
        <dbReference type="Rhea" id="RHEA-COMP:9863"/>
        <dbReference type="Rhea" id="RHEA-COMP:13546"/>
        <dbReference type="Rhea" id="RHEA-COMP:19498"/>
        <dbReference type="Rhea" id="RHEA-COMP:19501"/>
        <dbReference type="ChEBI" id="CHEBI:15378"/>
        <dbReference type="ChEBI" id="CHEBI:29999"/>
        <dbReference type="ChEBI" id="CHEBI:57683"/>
        <dbReference type="ChEBI" id="CHEBI:58211"/>
        <dbReference type="ChEBI" id="CHEBI:137321"/>
        <dbReference type="EC" id="2.4.1.109"/>
    </reaction>
</comment>
<protein>
    <recommendedName>
        <fullName evidence="4 14">Dolichyl-phosphate-mannose--protein mannosyltransferase</fullName>
        <ecNumber evidence="4 14">2.4.1.109</ecNumber>
    </recommendedName>
</protein>
<dbReference type="Pfam" id="PF16192">
    <property type="entry name" value="PMT_4TMC"/>
    <property type="match status" value="2"/>
</dbReference>
<dbReference type="SMART" id="SM00472">
    <property type="entry name" value="MIR"/>
    <property type="match status" value="3"/>
</dbReference>
<feature type="region of interest" description="Disordered" evidence="15">
    <location>
        <begin position="344"/>
        <end position="363"/>
    </location>
</feature>
<evidence type="ECO:0000313" key="17">
    <source>
        <dbReference type="EMBL" id="GJJ75672.1"/>
    </source>
</evidence>